<dbReference type="EMBL" id="JRHA01000007">
    <property type="protein sequence ID" value="PQK16813.1"/>
    <property type="molecule type" value="Genomic_DNA"/>
</dbReference>
<reference evidence="1 2" key="1">
    <citation type="submission" date="2016-07" db="EMBL/GenBank/DDBJ databases">
        <title>Comparative genomics of the entomopathogenic fungus Beauveria bassiana.</title>
        <authorList>
            <person name="Valero Jimenez C.A."/>
            <person name="Zwaan B.J."/>
            <person name="Van Kan J.A."/>
            <person name="Takken W."/>
            <person name="Debets A.J."/>
            <person name="Schoustra S.E."/>
            <person name="Koenraadt C.J."/>
        </authorList>
    </citation>
    <scope>NUCLEOTIDE SEQUENCE [LARGE SCALE GENOMIC DNA]</scope>
    <source>
        <strain evidence="1 2">ARSEF 8028</strain>
    </source>
</reference>
<proteinExistence type="predicted"/>
<comment type="caution">
    <text evidence="1">The sequence shown here is derived from an EMBL/GenBank/DDBJ whole genome shotgun (WGS) entry which is preliminary data.</text>
</comment>
<sequence length="138" mass="15125">MIDAIGLISCLTQEEAQAVLLFLCKDDETCQIIDSVTTTLRDANRRSKTTSAVICVRCETAFTMADNGSEACIFHIGTLESDYDSEFWADYDESVHGDIDTKRNRKDYPDGFFWSCCGGLGSENGCVTGNHESDPTAA</sequence>
<dbReference type="PANTHER" id="PTHR38167:SF1">
    <property type="entry name" value="C2H2-TYPE DOMAIN-CONTAINING PROTEIN"/>
    <property type="match status" value="1"/>
</dbReference>
<accession>A0A2S7YLC9</accession>
<dbReference type="AlphaFoldDB" id="A0A2S7YLC9"/>
<dbReference type="PANTHER" id="PTHR38167">
    <property type="entry name" value="C2H2-TYPE DOMAIN-CONTAINING PROTEIN"/>
    <property type="match status" value="1"/>
</dbReference>
<name>A0A2S7YLC9_BEABA</name>
<evidence type="ECO:0000313" key="2">
    <source>
        <dbReference type="Proteomes" id="UP000237441"/>
    </source>
</evidence>
<dbReference type="Proteomes" id="UP000237441">
    <property type="component" value="Unassembled WGS sequence"/>
</dbReference>
<evidence type="ECO:0000313" key="1">
    <source>
        <dbReference type="EMBL" id="PQK16813.1"/>
    </source>
</evidence>
<protein>
    <submittedName>
        <fullName evidence="1">Uncharacterized protein</fullName>
    </submittedName>
</protein>
<dbReference type="OrthoDB" id="5422613at2759"/>
<organism evidence="1 2">
    <name type="scientific">Beauveria bassiana</name>
    <name type="common">White muscardine disease fungus</name>
    <name type="synonym">Tritirachium shiotae</name>
    <dbReference type="NCBI Taxonomy" id="176275"/>
    <lineage>
        <taxon>Eukaryota</taxon>
        <taxon>Fungi</taxon>
        <taxon>Dikarya</taxon>
        <taxon>Ascomycota</taxon>
        <taxon>Pezizomycotina</taxon>
        <taxon>Sordariomycetes</taxon>
        <taxon>Hypocreomycetidae</taxon>
        <taxon>Hypocreales</taxon>
        <taxon>Cordycipitaceae</taxon>
        <taxon>Beauveria</taxon>
    </lineage>
</organism>
<gene>
    <name evidence="1" type="ORF">BB8028_0007g00170</name>
</gene>